<evidence type="ECO:0000259" key="1">
    <source>
        <dbReference type="Pfam" id="PF13480"/>
    </source>
</evidence>
<protein>
    <submittedName>
        <fullName evidence="2">GNAT family N-acetyltransferase</fullName>
    </submittedName>
</protein>
<sequence>MEVRLDTGHAGLTAIRTHWQALEERVKPSVFIRYDWCHTQALMGSDAVLLSVWDGERCMAILPLALRQLSAKVRTRVLTHLCQRFTDYQTLLIDKDADSESVFDAMLHKLASSPFGKYSLYFPYPDNQLSSVLQNQPGCRHCQSWTHTQFRSLGAPVKAKVAREARRRLRKLRETGNISVSINTAFNRDMVSQILDMSAQRHGENALTCNANRQRILDLLEALQSAVHLNYITKEGKLIAAHLGFIHEETLLYYVPVTDENERRFSPGIILLSEIIQHLNDHGLSRIDYLRGEEDYKQDWGNVHETRSGLFLPARFGLNIKQRLLTHIWLKRNP</sequence>
<reference evidence="2 3" key="1">
    <citation type="submission" date="2020-04" db="EMBL/GenBank/DDBJ databases">
        <title>Salinimonas sp. HHU 13199.</title>
        <authorList>
            <person name="Cui X."/>
            <person name="Zhang D."/>
        </authorList>
    </citation>
    <scope>NUCLEOTIDE SEQUENCE [LARGE SCALE GENOMIC DNA]</scope>
    <source>
        <strain evidence="2 3">HHU 13199</strain>
    </source>
</reference>
<organism evidence="2 3">
    <name type="scientific">Salinimonas profundi</name>
    <dbReference type="NCBI Taxonomy" id="2729140"/>
    <lineage>
        <taxon>Bacteria</taxon>
        <taxon>Pseudomonadati</taxon>
        <taxon>Pseudomonadota</taxon>
        <taxon>Gammaproteobacteria</taxon>
        <taxon>Alteromonadales</taxon>
        <taxon>Alteromonadaceae</taxon>
        <taxon>Alteromonas/Salinimonas group</taxon>
        <taxon>Salinimonas</taxon>
    </lineage>
</organism>
<dbReference type="RefSeq" id="WP_191025712.1">
    <property type="nucleotide sequence ID" value="NZ_JABBXD010000007.1"/>
</dbReference>
<proteinExistence type="predicted"/>
<dbReference type="Proteomes" id="UP000624419">
    <property type="component" value="Unassembled WGS sequence"/>
</dbReference>
<dbReference type="Pfam" id="PF13480">
    <property type="entry name" value="Acetyltransf_6"/>
    <property type="match status" value="1"/>
</dbReference>
<evidence type="ECO:0000313" key="3">
    <source>
        <dbReference type="Proteomes" id="UP000624419"/>
    </source>
</evidence>
<comment type="caution">
    <text evidence="2">The sequence shown here is derived from an EMBL/GenBank/DDBJ whole genome shotgun (WGS) entry which is preliminary data.</text>
</comment>
<keyword evidence="3" id="KW-1185">Reference proteome</keyword>
<evidence type="ECO:0000313" key="2">
    <source>
        <dbReference type="EMBL" id="MBD3586620.1"/>
    </source>
</evidence>
<name>A0ABR8LMV4_9ALTE</name>
<dbReference type="SUPFAM" id="SSF55729">
    <property type="entry name" value="Acyl-CoA N-acyltransferases (Nat)"/>
    <property type="match status" value="1"/>
</dbReference>
<gene>
    <name evidence="2" type="ORF">HHX48_12805</name>
</gene>
<accession>A0ABR8LMV4</accession>
<dbReference type="Gene3D" id="3.40.630.30">
    <property type="match status" value="1"/>
</dbReference>
<dbReference type="InterPro" id="IPR016181">
    <property type="entry name" value="Acyl_CoA_acyltransferase"/>
</dbReference>
<feature type="domain" description="BioF2-like acetyltransferase" evidence="1">
    <location>
        <begin position="160"/>
        <end position="298"/>
    </location>
</feature>
<dbReference type="EMBL" id="JABBXD010000007">
    <property type="protein sequence ID" value="MBD3586620.1"/>
    <property type="molecule type" value="Genomic_DNA"/>
</dbReference>
<dbReference type="InterPro" id="IPR038740">
    <property type="entry name" value="BioF2-like_GNAT_dom"/>
</dbReference>